<accession>A0A2T4N009</accession>
<reference evidence="1 2" key="1">
    <citation type="submission" date="2018-03" db="EMBL/GenBank/DDBJ databases">
        <title>Aeromonas veronii whole genome sequencing and analysis.</title>
        <authorList>
            <person name="Xie H."/>
            <person name="Liu T."/>
            <person name="Wang K."/>
        </authorList>
    </citation>
    <scope>NUCLEOTIDE SEQUENCE [LARGE SCALE GENOMIC DNA]</scope>
    <source>
        <strain evidence="1 2">XH.VA.1</strain>
    </source>
</reference>
<sequence length="75" mass="8905">MTRPQFLFLIHKKMLHQKFLMERLLFGIEYLIMLVLPGQKRCFMQKQGLEKCAKPYLVATFIAIHQKTARLQLLA</sequence>
<comment type="caution">
    <text evidence="1">The sequence shown here is derived from an EMBL/GenBank/DDBJ whole genome shotgun (WGS) entry which is preliminary data.</text>
</comment>
<protein>
    <submittedName>
        <fullName evidence="1">Uncharacterized protein</fullName>
    </submittedName>
</protein>
<organism evidence="1 2">
    <name type="scientific">Aeromonas veronii</name>
    <dbReference type="NCBI Taxonomy" id="654"/>
    <lineage>
        <taxon>Bacteria</taxon>
        <taxon>Pseudomonadati</taxon>
        <taxon>Pseudomonadota</taxon>
        <taxon>Gammaproteobacteria</taxon>
        <taxon>Aeromonadales</taxon>
        <taxon>Aeromonadaceae</taxon>
        <taxon>Aeromonas</taxon>
    </lineage>
</organism>
<gene>
    <name evidence="1" type="ORF">DAA48_16490</name>
</gene>
<dbReference type="Proteomes" id="UP000241986">
    <property type="component" value="Unassembled WGS sequence"/>
</dbReference>
<dbReference type="AlphaFoldDB" id="A0A2T4N009"/>
<dbReference type="EMBL" id="PZKL01000037">
    <property type="protein sequence ID" value="PTH80153.1"/>
    <property type="molecule type" value="Genomic_DNA"/>
</dbReference>
<name>A0A2T4N009_AERVE</name>
<proteinExistence type="predicted"/>
<evidence type="ECO:0000313" key="1">
    <source>
        <dbReference type="EMBL" id="PTH80153.1"/>
    </source>
</evidence>
<evidence type="ECO:0000313" key="2">
    <source>
        <dbReference type="Proteomes" id="UP000241986"/>
    </source>
</evidence>